<dbReference type="SFLD" id="SFLDS00001">
    <property type="entry name" value="Enolase"/>
    <property type="match status" value="1"/>
</dbReference>
<reference evidence="8 9" key="1">
    <citation type="submission" date="2016-09" db="EMBL/GenBank/DDBJ databases">
        <title>The complete genome sequences of Rhizobium gallicum, symbiovars gallicum and phaseoli, symbionts associated to common bean (Phaseolus vulgaris).</title>
        <authorList>
            <person name="Bustos P."/>
            <person name="Santamaria R.I."/>
            <person name="Perez-Carrascal O.M."/>
            <person name="Juarez S."/>
            <person name="Lozano L."/>
            <person name="Martinez-Flores I."/>
            <person name="Martinez-Romero E."/>
            <person name="Cevallos M."/>
            <person name="Romero D."/>
            <person name="Davila G."/>
            <person name="Gonzalez V."/>
        </authorList>
    </citation>
    <scope>NUCLEOTIDE SEQUENCE [LARGE SCALE GENOMIC DNA]</scope>
    <source>
        <strain evidence="8 9">8C-3</strain>
        <plasmid evidence="9">Plasmid prsp8c3c</plasmid>
    </source>
</reference>
<dbReference type="Proteomes" id="UP000185109">
    <property type="component" value="Plasmid pRsp8C3c"/>
</dbReference>
<dbReference type="SFLD" id="SFLDF00111">
    <property type="entry name" value="L-fuconate_dehydratase"/>
    <property type="match status" value="1"/>
</dbReference>
<evidence type="ECO:0000256" key="4">
    <source>
        <dbReference type="ARBA" id="ARBA00022723"/>
    </source>
</evidence>
<dbReference type="GO" id="GO:0016052">
    <property type="term" value="P:carbohydrate catabolic process"/>
    <property type="evidence" value="ECO:0007669"/>
    <property type="project" value="InterPro"/>
</dbReference>
<evidence type="ECO:0000256" key="2">
    <source>
        <dbReference type="ARBA" id="ARBA00001946"/>
    </source>
</evidence>
<organism evidence="8 9">
    <name type="scientific">Rhizobium etli 8C-3</name>
    <dbReference type="NCBI Taxonomy" id="538025"/>
    <lineage>
        <taxon>Bacteria</taxon>
        <taxon>Pseudomonadati</taxon>
        <taxon>Pseudomonadota</taxon>
        <taxon>Alphaproteobacteria</taxon>
        <taxon>Hyphomicrobiales</taxon>
        <taxon>Rhizobiaceae</taxon>
        <taxon>Rhizobium/Agrobacterium group</taxon>
        <taxon>Rhizobium</taxon>
    </lineage>
</organism>
<dbReference type="SUPFAM" id="SSF51604">
    <property type="entry name" value="Enolase C-terminal domain-like"/>
    <property type="match status" value="1"/>
</dbReference>
<dbReference type="InterPro" id="IPR013341">
    <property type="entry name" value="Mandelate_racemase_N_dom"/>
</dbReference>
<evidence type="ECO:0000259" key="7">
    <source>
        <dbReference type="SMART" id="SM00922"/>
    </source>
</evidence>
<evidence type="ECO:0000256" key="1">
    <source>
        <dbReference type="ARBA" id="ARBA00001737"/>
    </source>
</evidence>
<dbReference type="Pfam" id="PF13378">
    <property type="entry name" value="MR_MLE_C"/>
    <property type="match status" value="1"/>
</dbReference>
<dbReference type="GO" id="GO:0000287">
    <property type="term" value="F:magnesium ion binding"/>
    <property type="evidence" value="ECO:0007669"/>
    <property type="project" value="UniProtKB-ARBA"/>
</dbReference>
<dbReference type="PROSITE" id="PS00909">
    <property type="entry name" value="MR_MLE_2"/>
    <property type="match status" value="1"/>
</dbReference>
<name>A0A1L5PF66_RHIET</name>
<evidence type="ECO:0000313" key="8">
    <source>
        <dbReference type="EMBL" id="APO78700.1"/>
    </source>
</evidence>
<dbReference type="InterPro" id="IPR018110">
    <property type="entry name" value="Mandel_Rmase/mucon_lact_enz_CS"/>
</dbReference>
<dbReference type="CDD" id="cd03324">
    <property type="entry name" value="rTSbeta_L-fuconate_dehydratase"/>
    <property type="match status" value="1"/>
</dbReference>
<dbReference type="Gene3D" id="3.20.20.120">
    <property type="entry name" value="Enolase-like C-terminal domain"/>
    <property type="match status" value="1"/>
</dbReference>
<evidence type="ECO:0000313" key="9">
    <source>
        <dbReference type="Proteomes" id="UP000185109"/>
    </source>
</evidence>
<protein>
    <recommendedName>
        <fullName evidence="3">L-fuconate dehydratase</fullName>
        <ecNumber evidence="3">4.2.1.68</ecNumber>
    </recommendedName>
</protein>
<evidence type="ECO:0000256" key="3">
    <source>
        <dbReference type="ARBA" id="ARBA00013142"/>
    </source>
</evidence>
<dbReference type="GO" id="GO:0050023">
    <property type="term" value="F:L-fuconate dehydratase activity"/>
    <property type="evidence" value="ECO:0007669"/>
    <property type="project" value="UniProtKB-EC"/>
</dbReference>
<keyword evidence="5" id="KW-0460">Magnesium</keyword>
<feature type="domain" description="Mandelate racemase/muconate lactonizing enzyme C-terminal" evidence="7">
    <location>
        <begin position="198"/>
        <end position="294"/>
    </location>
</feature>
<dbReference type="GO" id="GO:0009063">
    <property type="term" value="P:amino acid catabolic process"/>
    <property type="evidence" value="ECO:0007669"/>
    <property type="project" value="InterPro"/>
</dbReference>
<evidence type="ECO:0000256" key="6">
    <source>
        <dbReference type="ARBA" id="ARBA00023239"/>
    </source>
</evidence>
<dbReference type="AlphaFoldDB" id="A0A1L5PF66"/>
<dbReference type="EC" id="4.2.1.68" evidence="3"/>
<dbReference type="Gene3D" id="3.30.390.10">
    <property type="entry name" value="Enolase-like, N-terminal domain"/>
    <property type="match status" value="1"/>
</dbReference>
<accession>A0A1L5PF66</accession>
<dbReference type="InterPro" id="IPR029017">
    <property type="entry name" value="Enolase-like_N"/>
</dbReference>
<dbReference type="FunFam" id="3.20.20.120:FF:000007">
    <property type="entry name" value="Mitochondrial enolase superfamily member 1"/>
    <property type="match status" value="1"/>
</dbReference>
<sequence>MTVITGLSVFDLRFPTSQSLDGSDAMNPDPDYSAAYVILNTDEPGLSGHGLTFTIGRGNDICCLAIKAIEHLVVGADLSEVIADPGGFWRHLTGDSQLRWIGPEKGAIHLATGAVVNAVWDLLAKQAGKPVWRLVAEMGAEEIADIVDYRYLTDVLTRDEAVAILRRAEAGKAERIATLEKEGYACYTTSAGWLGYDDAKLRRLCQEAIDAGFDHVKMKVGRDLQDDIRRLRIAREVIGPDRYLMIDANQVWEVKQAIDWVNELAFANPYFIEEPTSPDDVAGHRKIREAIRPVKVATGEMCQNRIMFKQFIAEGAIDIVQIDSCRMGGLNEVLAVLLLAAKYSLPVWPHAGGVGLCEYVQHLSMIDYVAVAASKDGRVIEYVDHLHEHFLDPCVIKDAAYMPPSKPGFSIEMKAQSIIDYAFKG</sequence>
<keyword evidence="6" id="KW-0456">Lyase</keyword>
<dbReference type="SFLD" id="SFLDG00179">
    <property type="entry name" value="mandelate_racemase"/>
    <property type="match status" value="1"/>
</dbReference>
<dbReference type="RefSeq" id="WP_074064527.1">
    <property type="nucleotide sequence ID" value="NZ_CP017244.1"/>
</dbReference>
<dbReference type="InterPro" id="IPR034610">
    <property type="entry name" value="L-fuconate_dehydratase"/>
</dbReference>
<keyword evidence="4" id="KW-0479">Metal-binding</keyword>
<dbReference type="InterPro" id="IPR036849">
    <property type="entry name" value="Enolase-like_C_sf"/>
</dbReference>
<dbReference type="Pfam" id="PF02746">
    <property type="entry name" value="MR_MLE_N"/>
    <property type="match status" value="1"/>
</dbReference>
<dbReference type="InterPro" id="IPR046945">
    <property type="entry name" value="RHMD-like"/>
</dbReference>
<dbReference type="SMART" id="SM00922">
    <property type="entry name" value="MR_MLE"/>
    <property type="match status" value="1"/>
</dbReference>
<comment type="cofactor">
    <cofactor evidence="2">
        <name>Mg(2+)</name>
        <dbReference type="ChEBI" id="CHEBI:18420"/>
    </cofactor>
</comment>
<dbReference type="SUPFAM" id="SSF54826">
    <property type="entry name" value="Enolase N-terminal domain-like"/>
    <property type="match status" value="1"/>
</dbReference>
<gene>
    <name evidence="8" type="ORF">AM571_PC00964</name>
</gene>
<keyword evidence="8" id="KW-0614">Plasmid</keyword>
<dbReference type="EMBL" id="CP017244">
    <property type="protein sequence ID" value="APO78700.1"/>
    <property type="molecule type" value="Genomic_DNA"/>
</dbReference>
<evidence type="ECO:0000256" key="5">
    <source>
        <dbReference type="ARBA" id="ARBA00022842"/>
    </source>
</evidence>
<dbReference type="PANTHER" id="PTHR13794">
    <property type="entry name" value="ENOLASE SUPERFAMILY, MANDELATE RACEMASE"/>
    <property type="match status" value="1"/>
</dbReference>
<dbReference type="InterPro" id="IPR013342">
    <property type="entry name" value="Mandelate_racemase_C"/>
</dbReference>
<geneLocation type="plasmid" evidence="9">
    <name>prsp8c3c</name>
</geneLocation>
<proteinExistence type="predicted"/>
<dbReference type="PANTHER" id="PTHR13794:SF58">
    <property type="entry name" value="MITOCHONDRIAL ENOLASE SUPERFAMILY MEMBER 1"/>
    <property type="match status" value="1"/>
</dbReference>
<comment type="catalytic activity">
    <reaction evidence="1">
        <text>L-fuconate = 2-dehydro-3-deoxy-L-fuconate + H2O</text>
        <dbReference type="Rhea" id="RHEA:22772"/>
        <dbReference type="ChEBI" id="CHEBI:15377"/>
        <dbReference type="ChEBI" id="CHEBI:21291"/>
        <dbReference type="ChEBI" id="CHEBI:37448"/>
        <dbReference type="EC" id="4.2.1.68"/>
    </reaction>
</comment>
<dbReference type="InterPro" id="IPR029065">
    <property type="entry name" value="Enolase_C-like"/>
</dbReference>